<name>A0ACB9CDE3_9ASTR</name>
<sequence>MAPSIAVESAQNHRSQAAAEEVLRRRNEELERELKRSVEREEKMKMELQRACERLRVAEDAEERLCSQLGELEAEAVDQARAYRERLVTLMQQLSVDQNIIESAFRSHTRVLVHGDLDKRYRSDMMDSWTDLSSCHWWFAATFELADNGSINQKAVPQSNQPTNQILIKSANKPTNQILHSSIYKAMAPSIAVESAQNHRSQAAAEAEEVLRRRNEELERELKRSVEREEKMKMELQRVWERLRVAEDAEERLCSQLGELEAEAVDQARAYRERLITLMQQLSVAQKIIESASVQTPSMDL</sequence>
<comment type="caution">
    <text evidence="1">The sequence shown here is derived from an EMBL/GenBank/DDBJ whole genome shotgun (WGS) entry which is preliminary data.</text>
</comment>
<evidence type="ECO:0000313" key="1">
    <source>
        <dbReference type="EMBL" id="KAI3732279.1"/>
    </source>
</evidence>
<keyword evidence="2" id="KW-1185">Reference proteome</keyword>
<evidence type="ECO:0000313" key="2">
    <source>
        <dbReference type="Proteomes" id="UP001056120"/>
    </source>
</evidence>
<dbReference type="EMBL" id="CM042038">
    <property type="protein sequence ID" value="KAI3732279.1"/>
    <property type="molecule type" value="Genomic_DNA"/>
</dbReference>
<gene>
    <name evidence="1" type="ORF">L1987_63483</name>
</gene>
<proteinExistence type="predicted"/>
<reference evidence="2" key="1">
    <citation type="journal article" date="2022" name="Mol. Ecol. Resour.">
        <title>The genomes of chicory, endive, great burdock and yacon provide insights into Asteraceae palaeo-polyploidization history and plant inulin production.</title>
        <authorList>
            <person name="Fan W."/>
            <person name="Wang S."/>
            <person name="Wang H."/>
            <person name="Wang A."/>
            <person name="Jiang F."/>
            <person name="Liu H."/>
            <person name="Zhao H."/>
            <person name="Xu D."/>
            <person name="Zhang Y."/>
        </authorList>
    </citation>
    <scope>NUCLEOTIDE SEQUENCE [LARGE SCALE GENOMIC DNA]</scope>
    <source>
        <strain evidence="2">cv. Yunnan</strain>
    </source>
</reference>
<organism evidence="1 2">
    <name type="scientific">Smallanthus sonchifolius</name>
    <dbReference type="NCBI Taxonomy" id="185202"/>
    <lineage>
        <taxon>Eukaryota</taxon>
        <taxon>Viridiplantae</taxon>
        <taxon>Streptophyta</taxon>
        <taxon>Embryophyta</taxon>
        <taxon>Tracheophyta</taxon>
        <taxon>Spermatophyta</taxon>
        <taxon>Magnoliopsida</taxon>
        <taxon>eudicotyledons</taxon>
        <taxon>Gunneridae</taxon>
        <taxon>Pentapetalae</taxon>
        <taxon>asterids</taxon>
        <taxon>campanulids</taxon>
        <taxon>Asterales</taxon>
        <taxon>Asteraceae</taxon>
        <taxon>Asteroideae</taxon>
        <taxon>Heliantheae alliance</taxon>
        <taxon>Millerieae</taxon>
        <taxon>Smallanthus</taxon>
    </lineage>
</organism>
<accession>A0ACB9CDE3</accession>
<protein>
    <submittedName>
        <fullName evidence="1">Uncharacterized protein</fullName>
    </submittedName>
</protein>
<reference evidence="1 2" key="2">
    <citation type="journal article" date="2022" name="Mol. Ecol. Resour.">
        <title>The genomes of chicory, endive, great burdock and yacon provide insights into Asteraceae paleo-polyploidization history and plant inulin production.</title>
        <authorList>
            <person name="Fan W."/>
            <person name="Wang S."/>
            <person name="Wang H."/>
            <person name="Wang A."/>
            <person name="Jiang F."/>
            <person name="Liu H."/>
            <person name="Zhao H."/>
            <person name="Xu D."/>
            <person name="Zhang Y."/>
        </authorList>
    </citation>
    <scope>NUCLEOTIDE SEQUENCE [LARGE SCALE GENOMIC DNA]</scope>
    <source>
        <strain evidence="2">cv. Yunnan</strain>
        <tissue evidence="1">Leaves</tissue>
    </source>
</reference>
<dbReference type="Proteomes" id="UP001056120">
    <property type="component" value="Linkage Group LG21"/>
</dbReference>